<dbReference type="InterPro" id="IPR000792">
    <property type="entry name" value="Tscrpt_reg_LuxR_C"/>
</dbReference>
<evidence type="ECO:0000256" key="1">
    <source>
        <dbReference type="ARBA" id="ARBA00010641"/>
    </source>
</evidence>
<dbReference type="Proteomes" id="UP001205311">
    <property type="component" value="Unassembled WGS sequence"/>
</dbReference>
<dbReference type="NCBIfam" id="TIGR02983">
    <property type="entry name" value="SigE-fam_strep"/>
    <property type="match status" value="1"/>
</dbReference>
<keyword evidence="5" id="KW-0804">Transcription</keyword>
<keyword evidence="8" id="KW-1185">Reference proteome</keyword>
<keyword evidence="3" id="KW-0731">Sigma factor</keyword>
<dbReference type="SUPFAM" id="SSF88946">
    <property type="entry name" value="Sigma2 domain of RNA polymerase sigma factors"/>
    <property type="match status" value="1"/>
</dbReference>
<dbReference type="Gene3D" id="1.10.10.10">
    <property type="entry name" value="Winged helix-like DNA-binding domain superfamily/Winged helix DNA-binding domain"/>
    <property type="match status" value="1"/>
</dbReference>
<dbReference type="InterPro" id="IPR007627">
    <property type="entry name" value="RNA_pol_sigma70_r2"/>
</dbReference>
<feature type="domain" description="HTH luxR-type" evidence="6">
    <location>
        <begin position="113"/>
        <end position="167"/>
    </location>
</feature>
<dbReference type="InterPro" id="IPR013325">
    <property type="entry name" value="RNA_pol_sigma_r2"/>
</dbReference>
<evidence type="ECO:0000259" key="6">
    <source>
        <dbReference type="SMART" id="SM00421"/>
    </source>
</evidence>
<dbReference type="InterPro" id="IPR013324">
    <property type="entry name" value="RNA_pol_sigma_r3/r4-like"/>
</dbReference>
<dbReference type="InterPro" id="IPR039425">
    <property type="entry name" value="RNA_pol_sigma-70-like"/>
</dbReference>
<evidence type="ECO:0000313" key="8">
    <source>
        <dbReference type="Proteomes" id="UP001205311"/>
    </source>
</evidence>
<dbReference type="Pfam" id="PF04542">
    <property type="entry name" value="Sigma70_r2"/>
    <property type="match status" value="1"/>
</dbReference>
<dbReference type="InterPro" id="IPR014284">
    <property type="entry name" value="RNA_pol_sigma-70_dom"/>
</dbReference>
<dbReference type="RefSeq" id="WP_253671173.1">
    <property type="nucleotide sequence ID" value="NZ_JAMTCP010000025.1"/>
</dbReference>
<evidence type="ECO:0000313" key="7">
    <source>
        <dbReference type="EMBL" id="MCP2260319.1"/>
    </source>
</evidence>
<dbReference type="Pfam" id="PF08281">
    <property type="entry name" value="Sigma70_r4_2"/>
    <property type="match status" value="1"/>
</dbReference>
<keyword evidence="4" id="KW-0238">DNA-binding</keyword>
<comment type="caution">
    <text evidence="7">The sequence shown here is derived from an EMBL/GenBank/DDBJ whole genome shotgun (WGS) entry which is preliminary data.</text>
</comment>
<gene>
    <name evidence="7" type="ORF">LX15_004032</name>
</gene>
<dbReference type="NCBIfam" id="TIGR02937">
    <property type="entry name" value="sigma70-ECF"/>
    <property type="match status" value="1"/>
</dbReference>
<organism evidence="7 8">
    <name type="scientific">Streptoalloteichus tenebrarius (strain ATCC 17920 / DSM 40477 / JCM 4838 / CBS 697.72 / NBRC 16177 / NCIMB 11028 / NRRL B-12390 / A12253. 1 / ISP 5477)</name>
    <name type="common">Streptomyces tenebrarius</name>
    <dbReference type="NCBI Taxonomy" id="1933"/>
    <lineage>
        <taxon>Bacteria</taxon>
        <taxon>Bacillati</taxon>
        <taxon>Actinomycetota</taxon>
        <taxon>Actinomycetes</taxon>
        <taxon>Pseudonocardiales</taxon>
        <taxon>Pseudonocardiaceae</taxon>
        <taxon>Streptoalloteichus</taxon>
    </lineage>
</organism>
<evidence type="ECO:0000256" key="3">
    <source>
        <dbReference type="ARBA" id="ARBA00023082"/>
    </source>
</evidence>
<dbReference type="PANTHER" id="PTHR43133">
    <property type="entry name" value="RNA POLYMERASE ECF-TYPE SIGMA FACTO"/>
    <property type="match status" value="1"/>
</dbReference>
<dbReference type="PANTHER" id="PTHR43133:SF50">
    <property type="entry name" value="ECF RNA POLYMERASE SIGMA FACTOR SIGM"/>
    <property type="match status" value="1"/>
</dbReference>
<sequence length="193" mass="21593">MNFGEFVADRRESLVRRAWAMTGNRADAEDLVQTALTNTFAAWERLREPAAADAYVQRAITNTFASWLRRKNRRYQEFPTADLPERPDEWDTPEEIAARDEHVRSMAALREALAALTPRQRSAVLLRYLHGRTEAETAETLGCSVGTVKSTVCRALARMRRQPAVLAVRAEGGVFAAEPAGTRPRVERALLAA</sequence>
<reference evidence="7 8" key="1">
    <citation type="submission" date="2022-06" db="EMBL/GenBank/DDBJ databases">
        <title>Genomic Encyclopedia of Archaeal and Bacterial Type Strains, Phase II (KMG-II): from individual species to whole genera.</title>
        <authorList>
            <person name="Goeker M."/>
        </authorList>
    </citation>
    <scope>NUCLEOTIDE SEQUENCE [LARGE SCALE GENOMIC DNA]</scope>
    <source>
        <strain evidence="7 8">DSM 40477</strain>
    </source>
</reference>
<dbReference type="InterPro" id="IPR013249">
    <property type="entry name" value="RNA_pol_sigma70_r4_t2"/>
</dbReference>
<dbReference type="EMBL" id="JAMTCP010000025">
    <property type="protein sequence ID" value="MCP2260319.1"/>
    <property type="molecule type" value="Genomic_DNA"/>
</dbReference>
<name>A0ABT1HXS3_STRSD</name>
<dbReference type="InterPro" id="IPR014325">
    <property type="entry name" value="RNA_pol_sigma-E_actinobac"/>
</dbReference>
<evidence type="ECO:0000256" key="2">
    <source>
        <dbReference type="ARBA" id="ARBA00023015"/>
    </source>
</evidence>
<proteinExistence type="inferred from homology"/>
<dbReference type="SUPFAM" id="SSF88659">
    <property type="entry name" value="Sigma3 and sigma4 domains of RNA polymerase sigma factors"/>
    <property type="match status" value="1"/>
</dbReference>
<comment type="similarity">
    <text evidence="1">Belongs to the sigma-70 factor family. ECF subfamily.</text>
</comment>
<dbReference type="SMART" id="SM00421">
    <property type="entry name" value="HTH_LUXR"/>
    <property type="match status" value="1"/>
</dbReference>
<protein>
    <submittedName>
        <fullName evidence="7">RNA polymerase sigma-70 factor, sigma-E family</fullName>
    </submittedName>
</protein>
<evidence type="ECO:0000256" key="4">
    <source>
        <dbReference type="ARBA" id="ARBA00023125"/>
    </source>
</evidence>
<evidence type="ECO:0000256" key="5">
    <source>
        <dbReference type="ARBA" id="ARBA00023163"/>
    </source>
</evidence>
<dbReference type="CDD" id="cd06171">
    <property type="entry name" value="Sigma70_r4"/>
    <property type="match status" value="1"/>
</dbReference>
<dbReference type="InterPro" id="IPR036388">
    <property type="entry name" value="WH-like_DNA-bd_sf"/>
</dbReference>
<dbReference type="Gene3D" id="1.10.1740.10">
    <property type="match status" value="1"/>
</dbReference>
<accession>A0ABT1HXS3</accession>
<keyword evidence="2" id="KW-0805">Transcription regulation</keyword>